<gene>
    <name evidence="8 10" type="primary">acpS</name>
    <name evidence="10" type="ORF">H8709_04530</name>
</gene>
<evidence type="ECO:0000256" key="6">
    <source>
        <dbReference type="ARBA" id="ARBA00023098"/>
    </source>
</evidence>
<dbReference type="GO" id="GO:0005737">
    <property type="term" value="C:cytoplasm"/>
    <property type="evidence" value="ECO:0007669"/>
    <property type="project" value="UniProtKB-SubCell"/>
</dbReference>
<evidence type="ECO:0000256" key="5">
    <source>
        <dbReference type="ARBA" id="ARBA00022842"/>
    </source>
</evidence>
<evidence type="ECO:0000256" key="7">
    <source>
        <dbReference type="ARBA" id="ARBA00023160"/>
    </source>
</evidence>
<comment type="caution">
    <text evidence="10">The sequence shown here is derived from an EMBL/GenBank/DDBJ whole genome shotgun (WGS) entry which is preliminary data.</text>
</comment>
<evidence type="ECO:0000256" key="3">
    <source>
        <dbReference type="ARBA" id="ARBA00022723"/>
    </source>
</evidence>
<dbReference type="Pfam" id="PF01648">
    <property type="entry name" value="ACPS"/>
    <property type="match status" value="1"/>
</dbReference>
<comment type="cofactor">
    <cofactor evidence="8">
        <name>Mg(2+)</name>
        <dbReference type="ChEBI" id="CHEBI:18420"/>
    </cofactor>
</comment>
<feature type="binding site" evidence="8">
    <location>
        <position position="7"/>
    </location>
    <ligand>
        <name>Mg(2+)</name>
        <dbReference type="ChEBI" id="CHEBI:18420"/>
    </ligand>
</feature>
<organism evidence="10 11">
    <name type="scientific">Zongyangia hominis</name>
    <dbReference type="NCBI Taxonomy" id="2763677"/>
    <lineage>
        <taxon>Bacteria</taxon>
        <taxon>Bacillati</taxon>
        <taxon>Bacillota</taxon>
        <taxon>Clostridia</taxon>
        <taxon>Eubacteriales</taxon>
        <taxon>Oscillospiraceae</taxon>
        <taxon>Zongyangia</taxon>
    </lineage>
</organism>
<dbReference type="GO" id="GO:0008897">
    <property type="term" value="F:holo-[acyl-carrier-protein] synthase activity"/>
    <property type="evidence" value="ECO:0007669"/>
    <property type="project" value="UniProtKB-UniRule"/>
</dbReference>
<evidence type="ECO:0000256" key="8">
    <source>
        <dbReference type="HAMAP-Rule" id="MF_00101"/>
    </source>
</evidence>
<keyword evidence="11" id="KW-1185">Reference proteome</keyword>
<dbReference type="EC" id="2.7.8.7" evidence="8"/>
<dbReference type="NCBIfam" id="TIGR00556">
    <property type="entry name" value="pantethn_trn"/>
    <property type="match status" value="1"/>
</dbReference>
<comment type="catalytic activity">
    <reaction evidence="8">
        <text>apo-[ACP] + CoA = holo-[ACP] + adenosine 3',5'-bisphosphate + H(+)</text>
        <dbReference type="Rhea" id="RHEA:12068"/>
        <dbReference type="Rhea" id="RHEA-COMP:9685"/>
        <dbReference type="Rhea" id="RHEA-COMP:9690"/>
        <dbReference type="ChEBI" id="CHEBI:15378"/>
        <dbReference type="ChEBI" id="CHEBI:29999"/>
        <dbReference type="ChEBI" id="CHEBI:57287"/>
        <dbReference type="ChEBI" id="CHEBI:58343"/>
        <dbReference type="ChEBI" id="CHEBI:64479"/>
        <dbReference type="EC" id="2.7.8.7"/>
    </reaction>
</comment>
<evidence type="ECO:0000256" key="2">
    <source>
        <dbReference type="ARBA" id="ARBA00022679"/>
    </source>
</evidence>
<keyword evidence="8" id="KW-0963">Cytoplasm</keyword>
<dbReference type="GO" id="GO:0000287">
    <property type="term" value="F:magnesium ion binding"/>
    <property type="evidence" value="ECO:0007669"/>
    <property type="project" value="UniProtKB-UniRule"/>
</dbReference>
<protein>
    <recommendedName>
        <fullName evidence="8">Holo-[acyl-carrier-protein] synthase</fullName>
        <shortName evidence="8">Holo-ACP synthase</shortName>
        <ecNumber evidence="8">2.7.8.7</ecNumber>
    </recommendedName>
    <alternativeName>
        <fullName evidence="8">4'-phosphopantetheinyl transferase AcpS</fullName>
    </alternativeName>
</protein>
<evidence type="ECO:0000256" key="4">
    <source>
        <dbReference type="ARBA" id="ARBA00022832"/>
    </source>
</evidence>
<evidence type="ECO:0000256" key="1">
    <source>
        <dbReference type="ARBA" id="ARBA00022516"/>
    </source>
</evidence>
<dbReference type="InterPro" id="IPR002582">
    <property type="entry name" value="ACPS"/>
</dbReference>
<dbReference type="NCBIfam" id="TIGR00516">
    <property type="entry name" value="acpS"/>
    <property type="match status" value="1"/>
</dbReference>
<feature type="domain" description="4'-phosphopantetheinyl transferase" evidence="9">
    <location>
        <begin position="5"/>
        <end position="94"/>
    </location>
</feature>
<comment type="subcellular location">
    <subcellularLocation>
        <location evidence="8">Cytoplasm</location>
    </subcellularLocation>
</comment>
<dbReference type="InterPro" id="IPR037143">
    <property type="entry name" value="4-PPantetheinyl_Trfase_dom_sf"/>
</dbReference>
<dbReference type="EMBL" id="JACRTC010000002">
    <property type="protein sequence ID" value="MBC8570090.1"/>
    <property type="molecule type" value="Genomic_DNA"/>
</dbReference>
<dbReference type="SUPFAM" id="SSF56214">
    <property type="entry name" value="4'-phosphopantetheinyl transferase"/>
    <property type="match status" value="1"/>
</dbReference>
<evidence type="ECO:0000313" key="11">
    <source>
        <dbReference type="Proteomes" id="UP000660861"/>
    </source>
</evidence>
<keyword evidence="2 8" id="KW-0808">Transferase</keyword>
<dbReference type="RefSeq" id="WP_262397181.1">
    <property type="nucleotide sequence ID" value="NZ_JACRTC010000002.1"/>
</dbReference>
<keyword evidence="4 8" id="KW-0276">Fatty acid metabolism</keyword>
<proteinExistence type="inferred from homology"/>
<comment type="function">
    <text evidence="8">Transfers the 4'-phosphopantetheine moiety from coenzyme A to a Ser of acyl-carrier-protein.</text>
</comment>
<name>A0A926IBH0_9FIRM</name>
<feature type="binding site" evidence="8">
    <location>
        <position position="54"/>
    </location>
    <ligand>
        <name>Mg(2+)</name>
        <dbReference type="ChEBI" id="CHEBI:18420"/>
    </ligand>
</feature>
<dbReference type="Gene3D" id="3.90.470.20">
    <property type="entry name" value="4'-phosphopantetheinyl transferase domain"/>
    <property type="match status" value="1"/>
</dbReference>
<sequence length="129" mass="14353">MLCSGIDLIEIKRMGRCSHREHFMERVFSSEERALFAGKKEPLPTIAANFAAKEAFAKALGTGVRGFALREVSALRDTLGRPYLHLTGRAEALARRMGLRFSVSMSHTKAYAVCVVIAYTEESSNQEEK</sequence>
<comment type="similarity">
    <text evidence="8">Belongs to the P-Pant transferase superfamily. AcpS family.</text>
</comment>
<keyword evidence="1 8" id="KW-0444">Lipid biosynthesis</keyword>
<evidence type="ECO:0000259" key="9">
    <source>
        <dbReference type="Pfam" id="PF01648"/>
    </source>
</evidence>
<keyword evidence="6 8" id="KW-0443">Lipid metabolism</keyword>
<dbReference type="GO" id="GO:0006633">
    <property type="term" value="P:fatty acid biosynthetic process"/>
    <property type="evidence" value="ECO:0007669"/>
    <property type="project" value="UniProtKB-UniRule"/>
</dbReference>
<dbReference type="HAMAP" id="MF_00101">
    <property type="entry name" value="AcpS"/>
    <property type="match status" value="1"/>
</dbReference>
<dbReference type="AlphaFoldDB" id="A0A926IBH0"/>
<dbReference type="Proteomes" id="UP000660861">
    <property type="component" value="Unassembled WGS sequence"/>
</dbReference>
<keyword evidence="7 8" id="KW-0275">Fatty acid biosynthesis</keyword>
<dbReference type="InterPro" id="IPR004568">
    <property type="entry name" value="Ppantetheine-prot_Trfase_dom"/>
</dbReference>
<keyword evidence="5 8" id="KW-0460">Magnesium</keyword>
<keyword evidence="3 8" id="KW-0479">Metal-binding</keyword>
<accession>A0A926IBH0</accession>
<dbReference type="InterPro" id="IPR008278">
    <property type="entry name" value="4-PPantetheinyl_Trfase_dom"/>
</dbReference>
<reference evidence="10" key="1">
    <citation type="submission" date="2020-08" db="EMBL/GenBank/DDBJ databases">
        <title>Genome public.</title>
        <authorList>
            <person name="Liu C."/>
            <person name="Sun Q."/>
        </authorList>
    </citation>
    <scope>NUCLEOTIDE SEQUENCE</scope>
    <source>
        <strain evidence="10">NSJ-54</strain>
    </source>
</reference>
<evidence type="ECO:0000313" key="10">
    <source>
        <dbReference type="EMBL" id="MBC8570090.1"/>
    </source>
</evidence>